<sequence length="300" mass="33649">MHKPNLRSAILLLALAIAVLTPPTARAQDLGRLLEQASIARAYRHVSPGEMLQVEYLFLRVFQGERSTQLRQEWLSLGFNMQLVNDHGTEFVVLYESEGKRYGRGLYAFRQALPYPLALQAPHSFKEYYTRQIVLDMMREGNVAAAAWNTVPRLIKQYGATIDADLAHQEYSFFKAFSRAFAIHYAHGRILQIHGFAQQKRTTQAGATADMIISSGRQIPTPAVLAAGQCLKQRIAGPVHIYPRDVLELGATTNAIGRALMQLGHSGFVHLEISRGLRERMRNNASMRQSVLQCMATTRS</sequence>
<proteinExistence type="predicted"/>
<evidence type="ECO:0000256" key="1">
    <source>
        <dbReference type="SAM" id="SignalP"/>
    </source>
</evidence>
<keyword evidence="1" id="KW-0732">Signal</keyword>
<organism evidence="2 3">
    <name type="scientific">Candidatus Entotheonella gemina</name>
    <dbReference type="NCBI Taxonomy" id="1429439"/>
    <lineage>
        <taxon>Bacteria</taxon>
        <taxon>Pseudomonadati</taxon>
        <taxon>Nitrospinota/Tectimicrobiota group</taxon>
        <taxon>Candidatus Tectimicrobiota</taxon>
        <taxon>Candidatus Entotheonellia</taxon>
        <taxon>Candidatus Entotheonellales</taxon>
        <taxon>Candidatus Entotheonellaceae</taxon>
        <taxon>Candidatus Entotheonella</taxon>
    </lineage>
</organism>
<feature type="signal peptide" evidence="1">
    <location>
        <begin position="1"/>
        <end position="27"/>
    </location>
</feature>
<reference evidence="2 3" key="1">
    <citation type="journal article" date="2014" name="Nature">
        <title>An environmental bacterial taxon with a large and distinct metabolic repertoire.</title>
        <authorList>
            <person name="Wilson M.C."/>
            <person name="Mori T."/>
            <person name="Ruckert C."/>
            <person name="Uria A.R."/>
            <person name="Helf M.J."/>
            <person name="Takada K."/>
            <person name="Gernert C."/>
            <person name="Steffens U.A."/>
            <person name="Heycke N."/>
            <person name="Schmitt S."/>
            <person name="Rinke C."/>
            <person name="Helfrich E.J."/>
            <person name="Brachmann A.O."/>
            <person name="Gurgui C."/>
            <person name="Wakimoto T."/>
            <person name="Kracht M."/>
            <person name="Crusemann M."/>
            <person name="Hentschel U."/>
            <person name="Abe I."/>
            <person name="Matsunaga S."/>
            <person name="Kalinowski J."/>
            <person name="Takeyama H."/>
            <person name="Piel J."/>
        </authorList>
    </citation>
    <scope>NUCLEOTIDE SEQUENCE [LARGE SCALE GENOMIC DNA]</scope>
    <source>
        <strain evidence="3">TSY2</strain>
    </source>
</reference>
<evidence type="ECO:0000313" key="3">
    <source>
        <dbReference type="Proteomes" id="UP000019140"/>
    </source>
</evidence>
<feature type="chain" id="PRO_5004844666" evidence="1">
    <location>
        <begin position="28"/>
        <end position="300"/>
    </location>
</feature>
<name>W4LUT9_9BACT</name>
<accession>W4LUT9</accession>
<dbReference type="EMBL" id="AZHX01001647">
    <property type="protein sequence ID" value="ETX01207.1"/>
    <property type="molecule type" value="Genomic_DNA"/>
</dbReference>
<protein>
    <submittedName>
        <fullName evidence="2">Uncharacterized protein</fullName>
    </submittedName>
</protein>
<gene>
    <name evidence="2" type="ORF">ETSY2_37685</name>
</gene>
<dbReference type="HOGENOM" id="CLU_876414_0_0_7"/>
<dbReference type="Proteomes" id="UP000019140">
    <property type="component" value="Unassembled WGS sequence"/>
</dbReference>
<comment type="caution">
    <text evidence="2">The sequence shown here is derived from an EMBL/GenBank/DDBJ whole genome shotgun (WGS) entry which is preliminary data.</text>
</comment>
<dbReference type="AlphaFoldDB" id="W4LUT9"/>
<keyword evidence="3" id="KW-1185">Reference proteome</keyword>
<evidence type="ECO:0000313" key="2">
    <source>
        <dbReference type="EMBL" id="ETX01207.1"/>
    </source>
</evidence>